<sequence>MAGVWVVLEHPKFAREWERLPISTQKKLDAVVQILREHGPALGRPYVDTLNASRHGNMKEIRLNADGVWRFAFAFDPARNAVILVGGDKEGENQTAFYKKFIRLADARLDEWLAQES</sequence>
<dbReference type="InterPro" id="IPR009241">
    <property type="entry name" value="HigB-like"/>
</dbReference>
<dbReference type="AlphaFoldDB" id="A0AAJ6AY94"/>
<dbReference type="Proteomes" id="UP001217476">
    <property type="component" value="Chromosome"/>
</dbReference>
<evidence type="ECO:0000313" key="1">
    <source>
        <dbReference type="EMBL" id="WEK02692.1"/>
    </source>
</evidence>
<gene>
    <name evidence="1" type="ORF">P0Y65_10780</name>
</gene>
<dbReference type="EMBL" id="CP119312">
    <property type="protein sequence ID" value="WEK02692.1"/>
    <property type="molecule type" value="Genomic_DNA"/>
</dbReference>
<name>A0AAJ6AY94_9HYPH</name>
<accession>A0AAJ6AY94</accession>
<dbReference type="Pfam" id="PF05973">
    <property type="entry name" value="Gp49"/>
    <property type="match status" value="1"/>
</dbReference>
<organism evidence="1 2">
    <name type="scientific">Candidatus Devosia phytovorans</name>
    <dbReference type="NCBI Taxonomy" id="3121372"/>
    <lineage>
        <taxon>Bacteria</taxon>
        <taxon>Pseudomonadati</taxon>
        <taxon>Pseudomonadota</taxon>
        <taxon>Alphaproteobacteria</taxon>
        <taxon>Hyphomicrobiales</taxon>
        <taxon>Devosiaceae</taxon>
        <taxon>Devosia</taxon>
    </lineage>
</organism>
<protein>
    <submittedName>
        <fullName evidence="1">Type II toxin-antitoxin system RelE/ParE family toxin</fullName>
    </submittedName>
</protein>
<reference evidence="1" key="1">
    <citation type="submission" date="2023-03" db="EMBL/GenBank/DDBJ databases">
        <title>Andean soil-derived lignocellulolytic bacterial consortium as a source of novel taxa and putative plastic-active enzymes.</title>
        <authorList>
            <person name="Diaz-Garcia L."/>
            <person name="Chuvochina M."/>
            <person name="Feuerriegel G."/>
            <person name="Bunk B."/>
            <person name="Sproer C."/>
            <person name="Streit W.R."/>
            <person name="Rodriguez L.M."/>
            <person name="Overmann J."/>
            <person name="Jimenez D.J."/>
        </authorList>
    </citation>
    <scope>NUCLEOTIDE SEQUENCE</scope>
    <source>
        <strain evidence="1">MAG 4196</strain>
    </source>
</reference>
<evidence type="ECO:0000313" key="2">
    <source>
        <dbReference type="Proteomes" id="UP001217476"/>
    </source>
</evidence>
<proteinExistence type="predicted"/>